<dbReference type="EMBL" id="JAIOUQ010000009">
    <property type="protein sequence ID" value="MBZ2166202.1"/>
    <property type="molecule type" value="Genomic_DNA"/>
</dbReference>
<evidence type="ECO:0000256" key="1">
    <source>
        <dbReference type="ARBA" id="ARBA00022553"/>
    </source>
</evidence>
<dbReference type="PROSITE" id="PS50109">
    <property type="entry name" value="HIS_KIN"/>
    <property type="match status" value="1"/>
</dbReference>
<dbReference type="NCBIfam" id="TIGR00229">
    <property type="entry name" value="sensory_box"/>
    <property type="match status" value="4"/>
</dbReference>
<keyword evidence="7" id="KW-0175">Coiled coil</keyword>
<dbReference type="InterPro" id="IPR000014">
    <property type="entry name" value="PAS"/>
</dbReference>
<dbReference type="InterPro" id="IPR000700">
    <property type="entry name" value="PAS-assoc_C"/>
</dbReference>
<dbReference type="Proteomes" id="UP000825933">
    <property type="component" value="Unassembled WGS sequence"/>
</dbReference>
<evidence type="ECO:0000256" key="7">
    <source>
        <dbReference type="SAM" id="Coils"/>
    </source>
</evidence>
<protein>
    <submittedName>
        <fullName evidence="11">PAS domain S-box protein</fullName>
    </submittedName>
</protein>
<dbReference type="InterPro" id="IPR005467">
    <property type="entry name" value="His_kinase_dom"/>
</dbReference>
<feature type="domain" description="Histidine kinase" evidence="8">
    <location>
        <begin position="809"/>
        <end position="1002"/>
    </location>
</feature>
<dbReference type="AlphaFoldDB" id="A0A8T5UQE4"/>
<evidence type="ECO:0000313" key="11">
    <source>
        <dbReference type="EMBL" id="MBZ2166202.1"/>
    </source>
</evidence>
<keyword evidence="2" id="KW-0808">Transferase</keyword>
<evidence type="ECO:0000259" key="9">
    <source>
        <dbReference type="PROSITE" id="PS50112"/>
    </source>
</evidence>
<dbReference type="PANTHER" id="PTHR43065:SF23">
    <property type="entry name" value="SENSOR HISTIDINE KINASE PDTAS"/>
    <property type="match status" value="1"/>
</dbReference>
<keyword evidence="12" id="KW-1185">Reference proteome</keyword>
<keyword evidence="1" id="KW-0597">Phosphoprotein</keyword>
<dbReference type="PANTHER" id="PTHR43065">
    <property type="entry name" value="SENSOR HISTIDINE KINASE"/>
    <property type="match status" value="1"/>
</dbReference>
<feature type="coiled-coil region" evidence="7">
    <location>
        <begin position="658"/>
        <end position="685"/>
    </location>
</feature>
<dbReference type="Gene3D" id="3.30.450.20">
    <property type="entry name" value="PAS domain"/>
    <property type="match status" value="4"/>
</dbReference>
<feature type="domain" description="PAC" evidence="10">
    <location>
        <begin position="316"/>
        <end position="368"/>
    </location>
</feature>
<evidence type="ECO:0000259" key="10">
    <source>
        <dbReference type="PROSITE" id="PS50113"/>
    </source>
</evidence>
<keyword evidence="5" id="KW-0067">ATP-binding</keyword>
<dbReference type="Pfam" id="PF02518">
    <property type="entry name" value="HATPase_c"/>
    <property type="match status" value="1"/>
</dbReference>
<dbReference type="SUPFAM" id="SSF55781">
    <property type="entry name" value="GAF domain-like"/>
    <property type="match status" value="1"/>
</dbReference>
<dbReference type="Pfam" id="PF00989">
    <property type="entry name" value="PAS"/>
    <property type="match status" value="1"/>
</dbReference>
<dbReference type="CDD" id="cd00130">
    <property type="entry name" value="PAS"/>
    <property type="match status" value="4"/>
</dbReference>
<dbReference type="InterPro" id="IPR035965">
    <property type="entry name" value="PAS-like_dom_sf"/>
</dbReference>
<evidence type="ECO:0000256" key="5">
    <source>
        <dbReference type="ARBA" id="ARBA00022840"/>
    </source>
</evidence>
<evidence type="ECO:0000256" key="3">
    <source>
        <dbReference type="ARBA" id="ARBA00022741"/>
    </source>
</evidence>
<dbReference type="Pfam" id="PF07568">
    <property type="entry name" value="HisKA_2"/>
    <property type="match status" value="1"/>
</dbReference>
<evidence type="ECO:0000256" key="6">
    <source>
        <dbReference type="ARBA" id="ARBA00023012"/>
    </source>
</evidence>
<dbReference type="InterPro" id="IPR013656">
    <property type="entry name" value="PAS_4"/>
</dbReference>
<dbReference type="InterPro" id="IPR003018">
    <property type="entry name" value="GAF"/>
</dbReference>
<evidence type="ECO:0000259" key="8">
    <source>
        <dbReference type="PROSITE" id="PS50109"/>
    </source>
</evidence>
<dbReference type="SMART" id="SM00091">
    <property type="entry name" value="PAS"/>
    <property type="match status" value="4"/>
</dbReference>
<dbReference type="Gene3D" id="3.30.450.40">
    <property type="match status" value="1"/>
</dbReference>
<organism evidence="11 12">
    <name type="scientific">Methanobacterium spitsbergense</name>
    <dbReference type="NCBI Taxonomy" id="2874285"/>
    <lineage>
        <taxon>Archaea</taxon>
        <taxon>Methanobacteriati</taxon>
        <taxon>Methanobacteriota</taxon>
        <taxon>Methanomada group</taxon>
        <taxon>Methanobacteria</taxon>
        <taxon>Methanobacteriales</taxon>
        <taxon>Methanobacteriaceae</taxon>
        <taxon>Methanobacterium</taxon>
    </lineage>
</organism>
<dbReference type="GO" id="GO:0016301">
    <property type="term" value="F:kinase activity"/>
    <property type="evidence" value="ECO:0007669"/>
    <property type="project" value="UniProtKB-KW"/>
</dbReference>
<dbReference type="GO" id="GO:0005524">
    <property type="term" value="F:ATP binding"/>
    <property type="evidence" value="ECO:0007669"/>
    <property type="project" value="UniProtKB-KW"/>
</dbReference>
<sequence length="1003" mass="114860">MKSLNVLLVTGDSTEAKKICETIESWGYNSPSVVKSTEKVLNIAYEFDVVLMDINFKTEFDNIIESELKFPLVYLKKDFENRKIDKNLFMEDYTILYVPFSFDEYKSSVEIAIYKQNILKEFRNDGKFSKEVLDAFHDSLFVIDTSGKILDINEASTKRLGRTKNDLVGSNYKDIIPPETAELRGKYIERTIRLNKIIEFEDIRDGTCFHHTLLPLSDNGIVKRIVVNSQDITKRKDDEKAFITINSYNRVLIDASIDPFITVNPNGEITDANKAVETVTGYNLKQVIGTNFSNYFTDPGYALEGFKKVFKNGFVENYPLKMMHKEGHIVYVLINASLYYDEKGEILGVFAAIRDITELKIAQKALKQANQYNRSLIEANIDPLVTIGPDGKVTDVNKATEKVTGCSQNEIIGSDFSDYFTEPDKAKEGYEEVFRKGYVKDYPLEIQHFDGGITPVLYNASIYRDESGDVVGVFAAARDITKRKKIENELLRANRALRVIRYSDEVMTRATTEYELMNKICSVIVENGGYKFAWIGFAEYDEKKTIKPIASAGFDEEYLKKTRIYWADDEIGRGPGGNAIKTGNTIVCRDVTTNGTFSPWREEAKRHGFSSLIVLPLKMDGEVYGAMGIYAEEIDAFDPGEVKLLEELSNDLSFGLKAMRARFEKEKVERELRESEAKFRSFIETAEEGVWIIDEKAKTNYVNDAMLKILGYTRNEMMGHSFFEFMDDENKNYAKEKLERRKKGIGEKYDFKFIHKNGSSVWTIISAKPLYKNNKFIGSLGMLTDITKRKEMEEKLKKSLNEKEMLLKEIHHRVKNNLMVISSLLNLQSNYIKNKEDFDMFRESQNRAKSMALIHELLYRSDDLKSIDFGDYMRTLIKDLFNTYIHDPFRLKLNLDLQSLNLDINTSIPLGLIVNELVSNSMKYAFPDGREGEINISLRAEDGEYILIVGDTGVGIPDDIDFRNTDSLGLQLVNNLTQQIDGEIELNKKNGTEFTIKFEEASY</sequence>
<feature type="domain" description="PAS" evidence="9">
    <location>
        <begin position="245"/>
        <end position="299"/>
    </location>
</feature>
<dbReference type="InterPro" id="IPR003594">
    <property type="entry name" value="HATPase_dom"/>
</dbReference>
<dbReference type="Pfam" id="PF13426">
    <property type="entry name" value="PAS_9"/>
    <property type="match status" value="2"/>
</dbReference>
<keyword evidence="6" id="KW-0902">Two-component regulatory system</keyword>
<dbReference type="InterPro" id="IPR011495">
    <property type="entry name" value="Sig_transdc_His_kin_sub2_dim/P"/>
</dbReference>
<proteinExistence type="predicted"/>
<accession>A0A8T5UQE4</accession>
<dbReference type="PROSITE" id="PS50112">
    <property type="entry name" value="PAS"/>
    <property type="match status" value="4"/>
</dbReference>
<dbReference type="InterPro" id="IPR001610">
    <property type="entry name" value="PAC"/>
</dbReference>
<dbReference type="Gene3D" id="3.30.565.10">
    <property type="entry name" value="Histidine kinase-like ATPase, C-terminal domain"/>
    <property type="match status" value="1"/>
</dbReference>
<dbReference type="InterPro" id="IPR036890">
    <property type="entry name" value="HATPase_C_sf"/>
</dbReference>
<dbReference type="SUPFAM" id="SSF55874">
    <property type="entry name" value="ATPase domain of HSP90 chaperone/DNA topoisomerase II/histidine kinase"/>
    <property type="match status" value="1"/>
</dbReference>
<name>A0A8T5UQE4_9EURY</name>
<dbReference type="InterPro" id="IPR029016">
    <property type="entry name" value="GAF-like_dom_sf"/>
</dbReference>
<dbReference type="SMART" id="SM00387">
    <property type="entry name" value="HATPase_c"/>
    <property type="match status" value="1"/>
</dbReference>
<gene>
    <name evidence="11" type="ORF">K8N75_09145</name>
</gene>
<dbReference type="GO" id="GO:0000160">
    <property type="term" value="P:phosphorelay signal transduction system"/>
    <property type="evidence" value="ECO:0007669"/>
    <property type="project" value="UniProtKB-KW"/>
</dbReference>
<reference evidence="12" key="1">
    <citation type="journal article" date="2022" name="Microbiol. Resour. Announc.">
        <title>Draft Genome Sequence of a Methanogenic Archaeon from West Spitsbergen Permafrost.</title>
        <authorList>
            <person name="Trubitsyn V."/>
            <person name="Rivkina E."/>
            <person name="Shcherbakova V."/>
        </authorList>
    </citation>
    <scope>NUCLEOTIDE SEQUENCE [LARGE SCALE GENOMIC DNA]</scope>
    <source>
        <strain evidence="12">VT</strain>
    </source>
</reference>
<dbReference type="GO" id="GO:0006355">
    <property type="term" value="P:regulation of DNA-templated transcription"/>
    <property type="evidence" value="ECO:0007669"/>
    <property type="project" value="InterPro"/>
</dbReference>
<evidence type="ECO:0000256" key="4">
    <source>
        <dbReference type="ARBA" id="ARBA00022777"/>
    </source>
</evidence>
<keyword evidence="4" id="KW-0418">Kinase</keyword>
<evidence type="ECO:0000313" key="12">
    <source>
        <dbReference type="Proteomes" id="UP000825933"/>
    </source>
</evidence>
<evidence type="ECO:0000256" key="2">
    <source>
        <dbReference type="ARBA" id="ARBA00022679"/>
    </source>
</evidence>
<feature type="domain" description="PAC" evidence="10">
    <location>
        <begin position="747"/>
        <end position="798"/>
    </location>
</feature>
<dbReference type="SUPFAM" id="SSF55785">
    <property type="entry name" value="PYP-like sensor domain (PAS domain)"/>
    <property type="match status" value="4"/>
</dbReference>
<dbReference type="SMART" id="SM00086">
    <property type="entry name" value="PAC"/>
    <property type="match status" value="3"/>
</dbReference>
<dbReference type="Pfam" id="PF13185">
    <property type="entry name" value="GAF_2"/>
    <property type="match status" value="1"/>
</dbReference>
<feature type="domain" description="PAS" evidence="9">
    <location>
        <begin position="369"/>
        <end position="424"/>
    </location>
</feature>
<dbReference type="Pfam" id="PF08448">
    <property type="entry name" value="PAS_4"/>
    <property type="match status" value="1"/>
</dbReference>
<dbReference type="InterPro" id="IPR013767">
    <property type="entry name" value="PAS_fold"/>
</dbReference>
<feature type="domain" description="PAS" evidence="9">
    <location>
        <begin position="125"/>
        <end position="195"/>
    </location>
</feature>
<comment type="caution">
    <text evidence="11">The sequence shown here is derived from an EMBL/GenBank/DDBJ whole genome shotgun (WGS) entry which is preliminary data.</text>
</comment>
<feature type="domain" description="PAC" evidence="10">
    <location>
        <begin position="440"/>
        <end position="492"/>
    </location>
</feature>
<dbReference type="RefSeq" id="WP_223791763.1">
    <property type="nucleotide sequence ID" value="NZ_JAIOUQ010000009.1"/>
</dbReference>
<keyword evidence="3" id="KW-0547">Nucleotide-binding</keyword>
<feature type="domain" description="PAS" evidence="9">
    <location>
        <begin position="675"/>
        <end position="740"/>
    </location>
</feature>
<dbReference type="PROSITE" id="PS50113">
    <property type="entry name" value="PAC"/>
    <property type="match status" value="3"/>
</dbReference>